<feature type="region of interest" description="Disordered" evidence="1">
    <location>
        <begin position="1070"/>
        <end position="1100"/>
    </location>
</feature>
<feature type="compositionally biased region" description="Low complexity" evidence="1">
    <location>
        <begin position="153"/>
        <end position="180"/>
    </location>
</feature>
<feature type="compositionally biased region" description="Low complexity" evidence="1">
    <location>
        <begin position="1430"/>
        <end position="1448"/>
    </location>
</feature>
<feature type="region of interest" description="Disordered" evidence="1">
    <location>
        <begin position="120"/>
        <end position="439"/>
    </location>
</feature>
<feature type="region of interest" description="Disordered" evidence="1">
    <location>
        <begin position="991"/>
        <end position="1011"/>
    </location>
</feature>
<evidence type="ECO:0000256" key="1">
    <source>
        <dbReference type="SAM" id="MobiDB-lite"/>
    </source>
</evidence>
<feature type="compositionally biased region" description="Low complexity" evidence="1">
    <location>
        <begin position="1281"/>
        <end position="1296"/>
    </location>
</feature>
<feature type="region of interest" description="Disordered" evidence="1">
    <location>
        <begin position="1156"/>
        <end position="1199"/>
    </location>
</feature>
<accession>A0A067G4V3</accession>
<reference evidence="2 3" key="1">
    <citation type="submission" date="2014-04" db="EMBL/GenBank/DDBJ databases">
        <authorList>
            <consortium name="International Citrus Genome Consortium"/>
            <person name="Gmitter F."/>
            <person name="Chen C."/>
            <person name="Farmerie W."/>
            <person name="Harkins T."/>
            <person name="Desany B."/>
            <person name="Mohiuddin M."/>
            <person name="Kodira C."/>
            <person name="Borodovsky M."/>
            <person name="Lomsadze A."/>
            <person name="Burns P."/>
            <person name="Jenkins J."/>
            <person name="Prochnik S."/>
            <person name="Shu S."/>
            <person name="Chapman J."/>
            <person name="Pitluck S."/>
            <person name="Schmutz J."/>
            <person name="Rokhsar D."/>
        </authorList>
    </citation>
    <scope>NUCLEOTIDE SEQUENCE</scope>
</reference>
<feature type="region of interest" description="Disordered" evidence="1">
    <location>
        <begin position="1"/>
        <end position="106"/>
    </location>
</feature>
<evidence type="ECO:0000313" key="2">
    <source>
        <dbReference type="EMBL" id="KDO74659.1"/>
    </source>
</evidence>
<feature type="compositionally biased region" description="Basic and acidic residues" evidence="1">
    <location>
        <begin position="487"/>
        <end position="503"/>
    </location>
</feature>
<dbReference type="GO" id="GO:0042752">
    <property type="term" value="P:regulation of circadian rhythm"/>
    <property type="evidence" value="ECO:0007669"/>
    <property type="project" value="InterPro"/>
</dbReference>
<feature type="region of interest" description="Disordered" evidence="1">
    <location>
        <begin position="1428"/>
        <end position="1462"/>
    </location>
</feature>
<feature type="compositionally biased region" description="Low complexity" evidence="1">
    <location>
        <begin position="1156"/>
        <end position="1179"/>
    </location>
</feature>
<feature type="compositionally biased region" description="Basic and acidic residues" evidence="1">
    <location>
        <begin position="397"/>
        <end position="421"/>
    </location>
</feature>
<dbReference type="PANTHER" id="PTHR34798">
    <property type="entry name" value="PROTEIN TIME FOR COFFEE"/>
    <property type="match status" value="1"/>
</dbReference>
<feature type="compositionally biased region" description="Polar residues" evidence="1">
    <location>
        <begin position="1306"/>
        <end position="1347"/>
    </location>
</feature>
<feature type="compositionally biased region" description="Low complexity" evidence="1">
    <location>
        <begin position="195"/>
        <end position="205"/>
    </location>
</feature>
<keyword evidence="3" id="KW-1185">Reference proteome</keyword>
<feature type="compositionally biased region" description="Low complexity" evidence="1">
    <location>
        <begin position="1224"/>
        <end position="1234"/>
    </location>
</feature>
<dbReference type="PANTHER" id="PTHR34798:SF2">
    <property type="entry name" value="PROTEIN TIME FOR COFFEE"/>
    <property type="match status" value="1"/>
</dbReference>
<feature type="compositionally biased region" description="Low complexity" evidence="1">
    <location>
        <begin position="545"/>
        <end position="557"/>
    </location>
</feature>
<feature type="compositionally biased region" description="Basic residues" evidence="1">
    <location>
        <begin position="55"/>
        <end position="67"/>
    </location>
</feature>
<feature type="compositionally biased region" description="Low complexity" evidence="1">
    <location>
        <begin position="68"/>
        <end position="78"/>
    </location>
</feature>
<feature type="compositionally biased region" description="Low complexity" evidence="1">
    <location>
        <begin position="918"/>
        <end position="953"/>
    </location>
</feature>
<feature type="compositionally biased region" description="Acidic residues" evidence="1">
    <location>
        <begin position="9"/>
        <end position="29"/>
    </location>
</feature>
<feature type="compositionally biased region" description="Basic and acidic residues" evidence="1">
    <location>
        <begin position="1072"/>
        <end position="1081"/>
    </location>
</feature>
<feature type="compositionally biased region" description="Low complexity" evidence="1">
    <location>
        <begin position="91"/>
        <end position="105"/>
    </location>
</feature>
<feature type="compositionally biased region" description="Low complexity" evidence="1">
    <location>
        <begin position="45"/>
        <end position="54"/>
    </location>
</feature>
<sequence length="1528" mass="161349">MHGSMREDGGDETSEESVNDDEDDDEDDGGGGNSSSMRMLPPNPSTSSSSMLNHHNNHHHHHHHHSSNNHNSNSNNNNHSRKSFPPPAKVVRATPPTVSSTTATTIGTWKAPDEMIGVSVPRKARSASTKRSHEWASSGGAGGVSGEHIHRQPSTSPVRPSVPTVMATPAPASPSSSNVSVRKKMKPNGPKQRPPKSTTNKSSSSAQDEIEIEIAEVLYGMMRQPQGPSKQEIGGADSASKEISNNNNNKKPSGDAKSRVSSPISNSPSTLPHSSSILPTNSSSSTAPMSVIAPKRKRPRPVKYDDENTSMFSVRSSPISPSTKVETDQSAKAEASPNLEKNSATAAAENGSISYDLGSSQASEPQLESAKPESKALLADSKGLTEELESGGGLCVAKEEPKSPKKESNGGLRSDDDRRDNMAVNKANSAPSEVEIQREEKFHIDLMAPPLRSSPERDGEVDFVAADMKPEQKPVGKVDEKEVKIVKDDASVEAEQKKAKTVVEESEPQKPAVGKEKNVDLHFDLEKSDRDSGSGSGSVAGNKLQQHVQNQKQQQQQPPVPEKTAQSNSLPLPLSMASWPGALPPMGYMAPLQGVVSMDGTAVSSAAPPHVLFSQPRPKRCATHCYIARNIHYHQQFTKMNPFWPAAAGSASLYGAKAACNLNVVPPTELQGSFSGRGVNTVPDKGQGLAIFPSHSGKDGKSSQPATIMDAAQRKQVLLQQALPPGAPSNILHAPAFIFPLSQQQAAAAAAVRPGSVKSPPAASSAVSSSALNCATVSATATAGAPATAMSFNYPNMPANETQYLAILQNSGYPFPISAHVGAPPPYRGTHTQPMPFFNGSTFYSSQMLHPSQLQQQQQLQQPLPTQSQQSQQGHQNASISSGSSSSHKHLQNQQQRPHGSGINGTSSTLQGFPTPKNQPQLQMQQRQQQQNQQAPHQARQPESEMGGEESPSTADSRVSRANMNIYGQNFAMTLPPPNFAFMTTASMSGATSTSEKKPQQQQSSKAGVDSVSPQTFAMTFAPINGAATAPGFDISSIAHNPALLQSLPEAFRHNYQIVAAAQAAQQKKNYRVSEESKNGGHDASNAEEERKSMTGKPPATVGQSIAFSRQDLTDAQVSAMTSNTVLDSSTRTLNLVSVPARSNVSVMPASMSNANASAAQQQLQRSQQQMMHLQKHQQFAAAPQRSKTPATSNGTVYSDHLPASSMAAKFPNTLSVFPQNLVQSSSPPSQSPQWKNSGRTSTSQVASQSLGPSSTSSLKNLPQHQGRAQQSHTQISFAANPKSSSSQGQPPNNNQCASPPMMVGSPTTSMSKTSAGGSPRTTVTTSTSNKGGQASLTSQQAKNSPSMPGRKSSPVPSMLGNPNISSSSSTGAKQQQQQQQMSKHAFQQAQLLFSNAAAYLQPQGQHGTSTSSSASAGGGFFIQRHRDQQLQQQPGSSATSSSGMLSLCTPVTHSNSGTSDPAKAVAAVSNMKGGGLPSQGLVHAGQFATTQSSGKQHQLVPPGFPYVHAVPTAVQVKPAEQKQPAGE</sequence>
<evidence type="ECO:0008006" key="4">
    <source>
        <dbReference type="Google" id="ProtNLM"/>
    </source>
</evidence>
<feature type="compositionally biased region" description="Polar residues" evidence="1">
    <location>
        <begin position="1235"/>
        <end position="1247"/>
    </location>
</feature>
<feature type="compositionally biased region" description="Polar residues" evidence="1">
    <location>
        <begin position="1450"/>
        <end position="1460"/>
    </location>
</feature>
<name>A0A067G4V3_CITSI</name>
<feature type="compositionally biased region" description="Polar residues" evidence="1">
    <location>
        <begin position="339"/>
        <end position="366"/>
    </location>
</feature>
<feature type="compositionally biased region" description="Low complexity" evidence="1">
    <location>
        <begin position="1248"/>
        <end position="1258"/>
    </location>
</feature>
<organism evidence="2 3">
    <name type="scientific">Citrus sinensis</name>
    <name type="common">Sweet orange</name>
    <name type="synonym">Citrus aurantium var. sinensis</name>
    <dbReference type="NCBI Taxonomy" id="2711"/>
    <lineage>
        <taxon>Eukaryota</taxon>
        <taxon>Viridiplantae</taxon>
        <taxon>Streptophyta</taxon>
        <taxon>Embryophyta</taxon>
        <taxon>Tracheophyta</taxon>
        <taxon>Spermatophyta</taxon>
        <taxon>Magnoliopsida</taxon>
        <taxon>eudicotyledons</taxon>
        <taxon>Gunneridae</taxon>
        <taxon>Pentapetalae</taxon>
        <taxon>rosids</taxon>
        <taxon>malvids</taxon>
        <taxon>Sapindales</taxon>
        <taxon>Rutaceae</taxon>
        <taxon>Aurantioideae</taxon>
        <taxon>Citrus</taxon>
    </lineage>
</organism>
<feature type="compositionally biased region" description="Polar residues" evidence="1">
    <location>
        <begin position="1186"/>
        <end position="1197"/>
    </location>
</feature>
<feature type="compositionally biased region" description="Polar residues" evidence="1">
    <location>
        <begin position="892"/>
        <end position="912"/>
    </location>
</feature>
<feature type="compositionally biased region" description="Polar residues" evidence="1">
    <location>
        <begin position="309"/>
        <end position="324"/>
    </location>
</feature>
<feature type="compositionally biased region" description="Low complexity" evidence="1">
    <location>
        <begin position="851"/>
        <end position="886"/>
    </location>
</feature>
<feature type="compositionally biased region" description="Low complexity" evidence="1">
    <location>
        <begin position="259"/>
        <end position="285"/>
    </location>
</feature>
<feature type="compositionally biased region" description="Polar residues" evidence="1">
    <location>
        <begin position="1259"/>
        <end position="1278"/>
    </location>
</feature>
<feature type="region of interest" description="Disordered" evidence="1">
    <location>
        <begin position="1220"/>
        <end position="1386"/>
    </location>
</feature>
<protein>
    <recommendedName>
        <fullName evidence="4">Protein TIME FOR COFFEE</fullName>
    </recommendedName>
</protein>
<gene>
    <name evidence="2" type="ORF">CISIN_1g000350mg</name>
</gene>
<feature type="region of interest" description="Disordered" evidence="1">
    <location>
        <begin position="487"/>
        <end position="573"/>
    </location>
</feature>
<evidence type="ECO:0000313" key="3">
    <source>
        <dbReference type="Proteomes" id="UP000027120"/>
    </source>
</evidence>
<feature type="compositionally biased region" description="Basic and acidic residues" evidence="1">
    <location>
        <begin position="513"/>
        <end position="532"/>
    </location>
</feature>
<proteinExistence type="predicted"/>
<feature type="region of interest" description="Disordered" evidence="1">
    <location>
        <begin position="849"/>
        <end position="957"/>
    </location>
</feature>
<dbReference type="EMBL" id="KK784883">
    <property type="protein sequence ID" value="KDO74659.1"/>
    <property type="molecule type" value="Genomic_DNA"/>
</dbReference>
<dbReference type="Proteomes" id="UP000027120">
    <property type="component" value="Unassembled WGS sequence"/>
</dbReference>
<dbReference type="InterPro" id="IPR039317">
    <property type="entry name" value="TIC"/>
</dbReference>
<feature type="compositionally biased region" description="Low complexity" evidence="1">
    <location>
        <begin position="1366"/>
        <end position="1386"/>
    </location>
</feature>
<feature type="compositionally biased region" description="Low complexity" evidence="1">
    <location>
        <begin position="991"/>
        <end position="1006"/>
    </location>
</feature>